<evidence type="ECO:0008006" key="4">
    <source>
        <dbReference type="Google" id="ProtNLM"/>
    </source>
</evidence>
<evidence type="ECO:0000313" key="3">
    <source>
        <dbReference type="Proteomes" id="UP001558613"/>
    </source>
</evidence>
<sequence length="103" mass="11801">MPFLFLLFVFVSLAAEPQRLHSIECLWLYLSISSEKSASVPFVKAEVHILIFSDASSELGTETEKFINMPWLKKRAGPTSMNFYKDKLEVLRVLRVSTVFLCI</sequence>
<name>A0ABR3NAJ8_9TELE</name>
<feature type="signal peptide" evidence="1">
    <location>
        <begin position="1"/>
        <end position="22"/>
    </location>
</feature>
<evidence type="ECO:0000313" key="2">
    <source>
        <dbReference type="EMBL" id="KAL1273978.1"/>
    </source>
</evidence>
<proteinExistence type="predicted"/>
<accession>A0ABR3NAJ8</accession>
<comment type="caution">
    <text evidence="2">The sequence shown here is derived from an EMBL/GenBank/DDBJ whole genome shotgun (WGS) entry which is preliminary data.</text>
</comment>
<protein>
    <recommendedName>
        <fullName evidence="4">Secreted protein</fullName>
    </recommendedName>
</protein>
<reference evidence="2 3" key="1">
    <citation type="submission" date="2023-09" db="EMBL/GenBank/DDBJ databases">
        <authorList>
            <person name="Wang M."/>
        </authorList>
    </citation>
    <scope>NUCLEOTIDE SEQUENCE [LARGE SCALE GENOMIC DNA]</scope>
    <source>
        <strain evidence="2">GT-2023</strain>
        <tissue evidence="2">Liver</tissue>
    </source>
</reference>
<keyword evidence="1" id="KW-0732">Signal</keyword>
<dbReference type="EMBL" id="JAYMGO010000005">
    <property type="protein sequence ID" value="KAL1273978.1"/>
    <property type="molecule type" value="Genomic_DNA"/>
</dbReference>
<feature type="chain" id="PRO_5046027724" description="Secreted protein" evidence="1">
    <location>
        <begin position="23"/>
        <end position="103"/>
    </location>
</feature>
<dbReference type="Proteomes" id="UP001558613">
    <property type="component" value="Unassembled WGS sequence"/>
</dbReference>
<gene>
    <name evidence="2" type="ORF">QQF64_026792</name>
</gene>
<evidence type="ECO:0000256" key="1">
    <source>
        <dbReference type="SAM" id="SignalP"/>
    </source>
</evidence>
<keyword evidence="3" id="KW-1185">Reference proteome</keyword>
<organism evidence="2 3">
    <name type="scientific">Cirrhinus molitorella</name>
    <name type="common">mud carp</name>
    <dbReference type="NCBI Taxonomy" id="172907"/>
    <lineage>
        <taxon>Eukaryota</taxon>
        <taxon>Metazoa</taxon>
        <taxon>Chordata</taxon>
        <taxon>Craniata</taxon>
        <taxon>Vertebrata</taxon>
        <taxon>Euteleostomi</taxon>
        <taxon>Actinopterygii</taxon>
        <taxon>Neopterygii</taxon>
        <taxon>Teleostei</taxon>
        <taxon>Ostariophysi</taxon>
        <taxon>Cypriniformes</taxon>
        <taxon>Cyprinidae</taxon>
        <taxon>Labeoninae</taxon>
        <taxon>Labeonini</taxon>
        <taxon>Cirrhinus</taxon>
    </lineage>
</organism>